<evidence type="ECO:0000313" key="1">
    <source>
        <dbReference type="EMBL" id="PKC10422.1"/>
    </source>
</evidence>
<reference evidence="1 2" key="1">
    <citation type="submission" date="2016-04" db="EMBL/GenBank/DDBJ databases">
        <title>Genome analyses suggest a sexual origin of heterokaryosis in a supposedly ancient asexual fungus.</title>
        <authorList>
            <person name="Ropars J."/>
            <person name="Sedzielewska K."/>
            <person name="Noel J."/>
            <person name="Charron P."/>
            <person name="Farinelli L."/>
            <person name="Marton T."/>
            <person name="Kruger M."/>
            <person name="Pelin A."/>
            <person name="Brachmann A."/>
            <person name="Corradi N."/>
        </authorList>
    </citation>
    <scope>NUCLEOTIDE SEQUENCE [LARGE SCALE GENOMIC DNA]</scope>
    <source>
        <strain evidence="1 2">A5</strain>
    </source>
</reference>
<dbReference type="VEuPathDB" id="FungiDB:RhiirA1_453441"/>
<dbReference type="EMBL" id="LLXJ01000383">
    <property type="protein sequence ID" value="PKC10422.1"/>
    <property type="molecule type" value="Genomic_DNA"/>
</dbReference>
<organism evidence="1 2">
    <name type="scientific">Rhizophagus irregularis</name>
    <dbReference type="NCBI Taxonomy" id="588596"/>
    <lineage>
        <taxon>Eukaryota</taxon>
        <taxon>Fungi</taxon>
        <taxon>Fungi incertae sedis</taxon>
        <taxon>Mucoromycota</taxon>
        <taxon>Glomeromycotina</taxon>
        <taxon>Glomeromycetes</taxon>
        <taxon>Glomerales</taxon>
        <taxon>Glomeraceae</taxon>
        <taxon>Rhizophagus</taxon>
    </lineage>
</organism>
<dbReference type="VEuPathDB" id="FungiDB:RhiirFUN_009793"/>
<gene>
    <name evidence="1" type="ORF">RhiirA5_414379</name>
</gene>
<dbReference type="Proteomes" id="UP000232722">
    <property type="component" value="Unassembled WGS sequence"/>
</dbReference>
<name>A0A2N0PUB2_9GLOM</name>
<accession>A0A2N0PUB2</accession>
<sequence length="94" mass="10361">MSIVVAGGLRPHKLNSAKDAQGQKCRAMTARLWTQGAGYREDFGSITRGAYFFNPLTIPPPEYIPTAPVGINPGANFTIDLYYIQQEVLMSQKN</sequence>
<comment type="caution">
    <text evidence="1">The sequence shown here is derived from an EMBL/GenBank/DDBJ whole genome shotgun (WGS) entry which is preliminary data.</text>
</comment>
<reference evidence="1 2" key="2">
    <citation type="submission" date="2017-09" db="EMBL/GenBank/DDBJ databases">
        <title>Extensive intraspecific genome diversity in a model arbuscular mycorrhizal fungus.</title>
        <authorList>
            <person name="Chen E.C."/>
            <person name="Morin E."/>
            <person name="Beaudet D."/>
            <person name="Noel J."/>
            <person name="Ndikumana S."/>
            <person name="Charron P."/>
            <person name="St-Onge C."/>
            <person name="Giorgi J."/>
            <person name="Grigoriev I.V."/>
            <person name="Roux C."/>
            <person name="Martin F.M."/>
            <person name="Corradi N."/>
        </authorList>
    </citation>
    <scope>NUCLEOTIDE SEQUENCE [LARGE SCALE GENOMIC DNA]</scope>
    <source>
        <strain evidence="1 2">A5</strain>
    </source>
</reference>
<evidence type="ECO:0000313" key="2">
    <source>
        <dbReference type="Proteomes" id="UP000232722"/>
    </source>
</evidence>
<dbReference type="VEuPathDB" id="FungiDB:FUN_006946"/>
<protein>
    <submittedName>
        <fullName evidence="1">Uncharacterized protein</fullName>
    </submittedName>
</protein>
<dbReference type="AlphaFoldDB" id="A0A2N0PUB2"/>
<proteinExistence type="predicted"/>